<evidence type="ECO:0000256" key="1">
    <source>
        <dbReference type="SAM" id="MobiDB-lite"/>
    </source>
</evidence>
<accession>A0AAD1UC88</accession>
<dbReference type="EMBL" id="CAMPGE010006442">
    <property type="protein sequence ID" value="CAI2365286.1"/>
    <property type="molecule type" value="Genomic_DNA"/>
</dbReference>
<reference evidence="2" key="1">
    <citation type="submission" date="2023-07" db="EMBL/GenBank/DDBJ databases">
        <authorList>
            <consortium name="AG Swart"/>
            <person name="Singh M."/>
            <person name="Singh A."/>
            <person name="Seah K."/>
            <person name="Emmerich C."/>
        </authorList>
    </citation>
    <scope>NUCLEOTIDE SEQUENCE</scope>
    <source>
        <strain evidence="2">DP1</strain>
    </source>
</reference>
<proteinExistence type="predicted"/>
<name>A0AAD1UC88_EUPCR</name>
<evidence type="ECO:0000313" key="2">
    <source>
        <dbReference type="EMBL" id="CAI2365286.1"/>
    </source>
</evidence>
<feature type="region of interest" description="Disordered" evidence="1">
    <location>
        <begin position="1"/>
        <end position="47"/>
    </location>
</feature>
<keyword evidence="3" id="KW-1185">Reference proteome</keyword>
<feature type="compositionally biased region" description="Pro residues" evidence="1">
    <location>
        <begin position="30"/>
        <end position="39"/>
    </location>
</feature>
<dbReference type="AlphaFoldDB" id="A0AAD1UC88"/>
<protein>
    <submittedName>
        <fullName evidence="2">Uncharacterized protein</fullName>
    </submittedName>
</protein>
<sequence length="184" mass="21081">MDKEIKANQDIDDSGQVGMDDNETESSRAPQPPNPPIPEVSPCLNESKDIFLETDSESQESMDLNRPVSSLHMEQKYAKIMDQCSKIGKMGQKIRALQEKLRERTNLKMKSDNVEWLIKDYKLSVMMMRSLHDKKIQDLSTNPPPDAPKNINSKSILAMKNKLLMLDKRVIERLIKVRQGQNKS</sequence>
<evidence type="ECO:0000313" key="3">
    <source>
        <dbReference type="Proteomes" id="UP001295684"/>
    </source>
</evidence>
<dbReference type="Proteomes" id="UP001295684">
    <property type="component" value="Unassembled WGS sequence"/>
</dbReference>
<organism evidence="2 3">
    <name type="scientific">Euplotes crassus</name>
    <dbReference type="NCBI Taxonomy" id="5936"/>
    <lineage>
        <taxon>Eukaryota</taxon>
        <taxon>Sar</taxon>
        <taxon>Alveolata</taxon>
        <taxon>Ciliophora</taxon>
        <taxon>Intramacronucleata</taxon>
        <taxon>Spirotrichea</taxon>
        <taxon>Hypotrichia</taxon>
        <taxon>Euplotida</taxon>
        <taxon>Euplotidae</taxon>
        <taxon>Moneuplotes</taxon>
    </lineage>
</organism>
<comment type="caution">
    <text evidence="2">The sequence shown here is derived from an EMBL/GenBank/DDBJ whole genome shotgun (WGS) entry which is preliminary data.</text>
</comment>
<gene>
    <name evidence="2" type="ORF">ECRASSUSDP1_LOCUS6636</name>
</gene>